<sequence length="70" mass="7818">MTVGFTERLGGTFPLNNIKASIGLRKVVEADSFSDEGLEEARQARLDKVLKQANSSYNHAILKRYFGNIM</sequence>
<name>A0A1E1JVB7_9HELO</name>
<keyword evidence="2" id="KW-1185">Reference proteome</keyword>
<gene>
    <name evidence="1" type="ORF">RCO7_14167</name>
</gene>
<dbReference type="EMBL" id="FJUW01000003">
    <property type="protein sequence ID" value="CZS89836.1"/>
    <property type="molecule type" value="Genomic_DNA"/>
</dbReference>
<evidence type="ECO:0000313" key="2">
    <source>
        <dbReference type="Proteomes" id="UP000178129"/>
    </source>
</evidence>
<organism evidence="1 2">
    <name type="scientific">Rhynchosporium graminicola</name>
    <dbReference type="NCBI Taxonomy" id="2792576"/>
    <lineage>
        <taxon>Eukaryota</taxon>
        <taxon>Fungi</taxon>
        <taxon>Dikarya</taxon>
        <taxon>Ascomycota</taxon>
        <taxon>Pezizomycotina</taxon>
        <taxon>Leotiomycetes</taxon>
        <taxon>Helotiales</taxon>
        <taxon>Ploettnerulaceae</taxon>
        <taxon>Rhynchosporium</taxon>
    </lineage>
</organism>
<dbReference type="InParanoid" id="A0A1E1JVB7"/>
<proteinExistence type="predicted"/>
<evidence type="ECO:0000313" key="1">
    <source>
        <dbReference type="EMBL" id="CZS89836.1"/>
    </source>
</evidence>
<protein>
    <submittedName>
        <fullName evidence="1">Uncharacterized protein</fullName>
    </submittedName>
</protein>
<reference evidence="2" key="1">
    <citation type="submission" date="2016-03" db="EMBL/GenBank/DDBJ databases">
        <authorList>
            <person name="Ploux O."/>
        </authorList>
    </citation>
    <scope>NUCLEOTIDE SEQUENCE [LARGE SCALE GENOMIC DNA]</scope>
    <source>
        <strain evidence="2">UK7</strain>
    </source>
</reference>
<comment type="caution">
    <text evidence="1">The sequence shown here is derived from an EMBL/GenBank/DDBJ whole genome shotgun (WGS) entry which is preliminary data.</text>
</comment>
<dbReference type="Proteomes" id="UP000178129">
    <property type="component" value="Unassembled WGS sequence"/>
</dbReference>
<accession>A0A1E1JVB7</accession>
<dbReference type="AlphaFoldDB" id="A0A1E1JVB7"/>